<dbReference type="GO" id="GO:0006351">
    <property type="term" value="P:DNA-templated transcription"/>
    <property type="evidence" value="ECO:0007669"/>
    <property type="project" value="TreeGrafter"/>
</dbReference>
<proteinExistence type="inferred from homology"/>
<dbReference type="Pfam" id="PF03466">
    <property type="entry name" value="LysR_substrate"/>
    <property type="match status" value="1"/>
</dbReference>
<dbReference type="PROSITE" id="PS50931">
    <property type="entry name" value="HTH_LYSR"/>
    <property type="match status" value="1"/>
</dbReference>
<dbReference type="Gene3D" id="3.40.190.10">
    <property type="entry name" value="Periplasmic binding protein-like II"/>
    <property type="match status" value="2"/>
</dbReference>
<dbReference type="InterPro" id="IPR058163">
    <property type="entry name" value="LysR-type_TF_proteobact-type"/>
</dbReference>
<dbReference type="AlphaFoldDB" id="A0A248UNH9"/>
<feature type="domain" description="HTH lysR-type" evidence="5">
    <location>
        <begin position="10"/>
        <end position="67"/>
    </location>
</feature>
<organism evidence="6 7">
    <name type="scientific">Ochrobactrum quorumnocens</name>
    <dbReference type="NCBI Taxonomy" id="271865"/>
    <lineage>
        <taxon>Bacteria</taxon>
        <taxon>Pseudomonadati</taxon>
        <taxon>Pseudomonadota</taxon>
        <taxon>Alphaproteobacteria</taxon>
        <taxon>Hyphomicrobiales</taxon>
        <taxon>Brucellaceae</taxon>
        <taxon>Brucella/Ochrobactrum group</taxon>
        <taxon>Ochrobactrum</taxon>
    </lineage>
</organism>
<dbReference type="PRINTS" id="PR00039">
    <property type="entry name" value="HTHLYSR"/>
</dbReference>
<comment type="similarity">
    <text evidence="1">Belongs to the LysR transcriptional regulatory family.</text>
</comment>
<keyword evidence="3" id="KW-0238">DNA-binding</keyword>
<evidence type="ECO:0000313" key="6">
    <source>
        <dbReference type="EMBL" id="ASV88403.1"/>
    </source>
</evidence>
<geneLocation type="plasmid" evidence="6 7">
    <name>unnamed1</name>
</geneLocation>
<keyword evidence="6" id="KW-0614">Plasmid</keyword>
<accession>A0A248UNH9</accession>
<dbReference type="InterPro" id="IPR036390">
    <property type="entry name" value="WH_DNA-bd_sf"/>
</dbReference>
<evidence type="ECO:0000256" key="1">
    <source>
        <dbReference type="ARBA" id="ARBA00009437"/>
    </source>
</evidence>
<dbReference type="EMBL" id="CP022605">
    <property type="protein sequence ID" value="ASV88403.1"/>
    <property type="molecule type" value="Genomic_DNA"/>
</dbReference>
<dbReference type="OrthoDB" id="9804958at2"/>
<dbReference type="InterPro" id="IPR036388">
    <property type="entry name" value="WH-like_DNA-bd_sf"/>
</dbReference>
<dbReference type="InterPro" id="IPR000847">
    <property type="entry name" value="LysR_HTH_N"/>
</dbReference>
<dbReference type="PANTHER" id="PTHR30537">
    <property type="entry name" value="HTH-TYPE TRANSCRIPTIONAL REGULATOR"/>
    <property type="match status" value="1"/>
</dbReference>
<evidence type="ECO:0000256" key="2">
    <source>
        <dbReference type="ARBA" id="ARBA00023015"/>
    </source>
</evidence>
<dbReference type="GO" id="GO:0043565">
    <property type="term" value="F:sequence-specific DNA binding"/>
    <property type="evidence" value="ECO:0007669"/>
    <property type="project" value="TreeGrafter"/>
</dbReference>
<dbReference type="KEGG" id="och:CES85_3083"/>
<evidence type="ECO:0000256" key="4">
    <source>
        <dbReference type="ARBA" id="ARBA00023163"/>
    </source>
</evidence>
<protein>
    <submittedName>
        <fullName evidence="6">LysR substrate binding domain protein</fullName>
    </submittedName>
</protein>
<dbReference type="GO" id="GO:0003700">
    <property type="term" value="F:DNA-binding transcription factor activity"/>
    <property type="evidence" value="ECO:0007669"/>
    <property type="project" value="InterPro"/>
</dbReference>
<gene>
    <name evidence="6" type="ORF">CES85_3083</name>
</gene>
<keyword evidence="4" id="KW-0804">Transcription</keyword>
<dbReference type="Proteomes" id="UP000215256">
    <property type="component" value="Plasmid unnamed1"/>
</dbReference>
<dbReference type="SUPFAM" id="SSF46785">
    <property type="entry name" value="Winged helix' DNA-binding domain"/>
    <property type="match status" value="1"/>
</dbReference>
<evidence type="ECO:0000259" key="5">
    <source>
        <dbReference type="PROSITE" id="PS50931"/>
    </source>
</evidence>
<reference evidence="6 7" key="1">
    <citation type="submission" date="2017-07" db="EMBL/GenBank/DDBJ databases">
        <title>Phylogenetic study on the rhizospheric bacterium Ochrobactrum sp. A44.</title>
        <authorList>
            <person name="Krzyzanowska D.M."/>
            <person name="Ossowicki A."/>
            <person name="Rajewska M."/>
            <person name="Maciag T."/>
            <person name="Kaczynski Z."/>
            <person name="Czerwicka M."/>
            <person name="Jafra S."/>
        </authorList>
    </citation>
    <scope>NUCLEOTIDE SEQUENCE [LARGE SCALE GENOMIC DNA]</scope>
    <source>
        <strain evidence="6 7">A44</strain>
        <plasmid evidence="6 7">unnamed1</plasmid>
    </source>
</reference>
<dbReference type="PANTHER" id="PTHR30537:SF74">
    <property type="entry name" value="HTH-TYPE TRANSCRIPTIONAL REGULATOR TRPI"/>
    <property type="match status" value="1"/>
</dbReference>
<evidence type="ECO:0000256" key="3">
    <source>
        <dbReference type="ARBA" id="ARBA00023125"/>
    </source>
</evidence>
<dbReference type="InterPro" id="IPR005119">
    <property type="entry name" value="LysR_subst-bd"/>
</dbReference>
<dbReference type="Pfam" id="PF00126">
    <property type="entry name" value="HTH_1"/>
    <property type="match status" value="1"/>
</dbReference>
<keyword evidence="2" id="KW-0805">Transcription regulation</keyword>
<dbReference type="SUPFAM" id="SSF53850">
    <property type="entry name" value="Periplasmic binding protein-like II"/>
    <property type="match status" value="1"/>
</dbReference>
<dbReference type="RefSeq" id="WP_095448270.1">
    <property type="nucleotide sequence ID" value="NZ_JBJDSA010000110.1"/>
</dbReference>
<name>A0A248UNH9_9HYPH</name>
<evidence type="ECO:0000313" key="7">
    <source>
        <dbReference type="Proteomes" id="UP000215256"/>
    </source>
</evidence>
<dbReference type="Gene3D" id="1.10.10.10">
    <property type="entry name" value="Winged helix-like DNA-binding domain superfamily/Winged helix DNA-binding domain"/>
    <property type="match status" value="1"/>
</dbReference>
<sequence length="312" mass="34734">MTEHLSRRIPSPRALLVFEAAARHGSFTGAATEFNVTQPSISRCIAQLEDELGFQLFQRHSKGLIISAAGNHLVASVRESMTAVSKTIKNIRENAGKRTITMSMSSSFATHWLIPRLGDFNEAFPDVNLRFELISGVMQEVTGDVDIATRIVDDNDPRYAIWDFAPEIIMPVCSPQYLARNGSVDRPACLPHQVFLHLTDHSRAQWKPFLSEQIVETGEVGTWNEFSDYAVILQAATQGKGLALGWVSVIASALHDKTLVIASDKRRETGRIHRLIVPRNRTVPPGTHEICEWFQLEMAADLAKIDCKESDS</sequence>